<dbReference type="AlphaFoldDB" id="A0A4R3LKJ2"/>
<dbReference type="RefSeq" id="WP_123522104.1">
    <property type="nucleotide sequence ID" value="NZ_JBHLWF010000013.1"/>
</dbReference>
<accession>A0A4R3LKJ2</accession>
<dbReference type="Proteomes" id="UP000294599">
    <property type="component" value="Unassembled WGS sequence"/>
</dbReference>
<dbReference type="InterPro" id="IPR013429">
    <property type="entry name" value="Regulatory_FmdB_Zinc_ribbon"/>
</dbReference>
<feature type="domain" description="Putative regulatory protein FmdB zinc ribbon" evidence="1">
    <location>
        <begin position="1"/>
        <end position="46"/>
    </location>
</feature>
<sequence>MPIFEYRCDNPDCPSHSGHYDRLQRLGDDTAAPCPQCGQPGTRQISAPAIATGGAHLMKESHFSNHGFTQYKRLEKGVYEKTAGKGPAIISDPGD</sequence>
<dbReference type="EMBL" id="SMAF01000002">
    <property type="protein sequence ID" value="TCT00812.1"/>
    <property type="molecule type" value="Genomic_DNA"/>
</dbReference>
<evidence type="ECO:0000313" key="3">
    <source>
        <dbReference type="Proteomes" id="UP000294599"/>
    </source>
</evidence>
<dbReference type="OrthoDB" id="215655at2"/>
<evidence type="ECO:0000313" key="2">
    <source>
        <dbReference type="EMBL" id="TCT00812.1"/>
    </source>
</evidence>
<protein>
    <submittedName>
        <fullName evidence="2">Putative FmdB family regulatory protein</fullName>
    </submittedName>
</protein>
<comment type="caution">
    <text evidence="2">The sequence shown here is derived from an EMBL/GenBank/DDBJ whole genome shotgun (WGS) entry which is preliminary data.</text>
</comment>
<keyword evidence="3" id="KW-1185">Reference proteome</keyword>
<dbReference type="NCBIfam" id="TIGR02605">
    <property type="entry name" value="CxxC_CxxC_SSSS"/>
    <property type="match status" value="1"/>
</dbReference>
<name>A0A4R3LKJ2_9GAMM</name>
<proteinExistence type="predicted"/>
<reference evidence="2 3" key="1">
    <citation type="submission" date="2019-03" db="EMBL/GenBank/DDBJ databases">
        <title>Genomic Encyclopedia of Type Strains, Phase IV (KMG-IV): sequencing the most valuable type-strain genomes for metagenomic binning, comparative biology and taxonomic classification.</title>
        <authorList>
            <person name="Goeker M."/>
        </authorList>
    </citation>
    <scope>NUCLEOTIDE SEQUENCE [LARGE SCALE GENOMIC DNA]</scope>
    <source>
        <strain evidence="2 3">DSM 21944</strain>
    </source>
</reference>
<gene>
    <name evidence="2" type="ORF">EDC25_102178</name>
</gene>
<evidence type="ECO:0000259" key="1">
    <source>
        <dbReference type="SMART" id="SM00834"/>
    </source>
</evidence>
<dbReference type="SMART" id="SM00834">
    <property type="entry name" value="CxxC_CXXC_SSSS"/>
    <property type="match status" value="1"/>
</dbReference>
<organism evidence="2 3">
    <name type="scientific">Pseudofulvimonas gallinarii</name>
    <dbReference type="NCBI Taxonomy" id="634155"/>
    <lineage>
        <taxon>Bacteria</taxon>
        <taxon>Pseudomonadati</taxon>
        <taxon>Pseudomonadota</taxon>
        <taxon>Gammaproteobacteria</taxon>
        <taxon>Lysobacterales</taxon>
        <taxon>Rhodanobacteraceae</taxon>
        <taxon>Pseudofulvimonas</taxon>
    </lineage>
</organism>